<dbReference type="InterPro" id="IPR000490">
    <property type="entry name" value="Glyco_hydro_17"/>
</dbReference>
<evidence type="ECO:0000313" key="22">
    <source>
        <dbReference type="Proteomes" id="UP001476247"/>
    </source>
</evidence>
<evidence type="ECO:0000256" key="4">
    <source>
        <dbReference type="ARBA" id="ARBA00008773"/>
    </source>
</evidence>
<evidence type="ECO:0000256" key="15">
    <source>
        <dbReference type="ARBA" id="ARBA00023326"/>
    </source>
</evidence>
<keyword evidence="6" id="KW-1003">Cell membrane</keyword>
<keyword evidence="10" id="KW-0378">Hydrolase</keyword>
<comment type="similarity">
    <text evidence="4 19">Belongs to the glycosyl hydrolase 17 family.</text>
</comment>
<comment type="subcellular location">
    <subcellularLocation>
        <location evidence="3">Cell membrane</location>
        <topology evidence="3">Single-pass type II membrane protein</topology>
    </subcellularLocation>
    <subcellularLocation>
        <location evidence="2">Secreted</location>
        <location evidence="2">Cell wall</location>
    </subcellularLocation>
</comment>
<feature type="signal peptide" evidence="20">
    <location>
        <begin position="1"/>
        <end position="21"/>
    </location>
</feature>
<dbReference type="InterPro" id="IPR017853">
    <property type="entry name" value="GH"/>
</dbReference>
<dbReference type="Proteomes" id="UP001476247">
    <property type="component" value="Unassembled WGS sequence"/>
</dbReference>
<evidence type="ECO:0000256" key="12">
    <source>
        <dbReference type="ARBA" id="ARBA00023180"/>
    </source>
</evidence>
<evidence type="ECO:0000256" key="1">
    <source>
        <dbReference type="ARBA" id="ARBA00000382"/>
    </source>
</evidence>
<evidence type="ECO:0000256" key="13">
    <source>
        <dbReference type="ARBA" id="ARBA00023277"/>
    </source>
</evidence>
<evidence type="ECO:0000256" key="8">
    <source>
        <dbReference type="ARBA" id="ARBA00022525"/>
    </source>
</evidence>
<reference evidence="21 22" key="1">
    <citation type="submission" date="2024-04" db="EMBL/GenBank/DDBJ databases">
        <title>genome sequences of Mucor flavus KT1a and Helicostylum pulchrum KT1b strains isolation_sourced from the surface of a dry-aged beef.</title>
        <authorList>
            <person name="Toyotome T."/>
            <person name="Hosono M."/>
            <person name="Torimaru M."/>
            <person name="Fukuda K."/>
            <person name="Mikami N."/>
        </authorList>
    </citation>
    <scope>NUCLEOTIDE SEQUENCE [LARGE SCALE GENOMIC DNA]</scope>
    <source>
        <strain evidence="21 22">KT1b</strain>
    </source>
</reference>
<evidence type="ECO:0000256" key="6">
    <source>
        <dbReference type="ARBA" id="ARBA00022475"/>
    </source>
</evidence>
<gene>
    <name evidence="21" type="ORF">HPULCUR_006632</name>
</gene>
<keyword evidence="14" id="KW-0961">Cell wall biogenesis/degradation</keyword>
<evidence type="ECO:0000256" key="2">
    <source>
        <dbReference type="ARBA" id="ARBA00004191"/>
    </source>
</evidence>
<evidence type="ECO:0000313" key="21">
    <source>
        <dbReference type="EMBL" id="GAA5801189.1"/>
    </source>
</evidence>
<keyword evidence="8" id="KW-0964">Secreted</keyword>
<dbReference type="EC" id="3.2.1.39" evidence="5"/>
<evidence type="ECO:0000256" key="17">
    <source>
        <dbReference type="ARBA" id="ARBA00042373"/>
    </source>
</evidence>
<comment type="caution">
    <text evidence="21">The sequence shown here is derived from an EMBL/GenBank/DDBJ whole genome shotgun (WGS) entry which is preliminary data.</text>
</comment>
<keyword evidence="9 20" id="KW-0732">Signal</keyword>
<feature type="chain" id="PRO_5047123279" description="glucan endo-1,3-beta-D-glucosidase" evidence="20">
    <location>
        <begin position="22"/>
        <end position="296"/>
    </location>
</feature>
<keyword evidence="22" id="KW-1185">Reference proteome</keyword>
<dbReference type="PANTHER" id="PTHR16631:SF17">
    <property type="entry name" value="GLUCAN ENDO-1,3-BETA-GLUCOSIDASE BTGC"/>
    <property type="match status" value="1"/>
</dbReference>
<dbReference type="Pfam" id="PF00332">
    <property type="entry name" value="Glyco_hydro_17"/>
    <property type="match status" value="1"/>
</dbReference>
<protein>
    <recommendedName>
        <fullName evidence="5">glucan endo-1,3-beta-D-glucosidase</fullName>
        <ecNumber evidence="5">3.2.1.39</ecNumber>
    </recommendedName>
    <alternativeName>
        <fullName evidence="18">Endo-1,3-beta-glucanase btgC</fullName>
    </alternativeName>
    <alternativeName>
        <fullName evidence="17">Laminarinase btgC</fullName>
    </alternativeName>
</protein>
<proteinExistence type="inferred from homology"/>
<organism evidence="21 22">
    <name type="scientific">Helicostylum pulchrum</name>
    <dbReference type="NCBI Taxonomy" id="562976"/>
    <lineage>
        <taxon>Eukaryota</taxon>
        <taxon>Fungi</taxon>
        <taxon>Fungi incertae sedis</taxon>
        <taxon>Mucoromycota</taxon>
        <taxon>Mucoromycotina</taxon>
        <taxon>Mucoromycetes</taxon>
        <taxon>Mucorales</taxon>
        <taxon>Mucorineae</taxon>
        <taxon>Mucoraceae</taxon>
        <taxon>Helicostylum</taxon>
    </lineage>
</organism>
<evidence type="ECO:0000256" key="7">
    <source>
        <dbReference type="ARBA" id="ARBA00022512"/>
    </source>
</evidence>
<dbReference type="SUPFAM" id="SSF51445">
    <property type="entry name" value="(Trans)glycosidases"/>
    <property type="match status" value="1"/>
</dbReference>
<comment type="catalytic activity">
    <reaction evidence="1">
        <text>Hydrolysis of (1-&gt;3)-beta-D-glucosidic linkages in (1-&gt;3)-beta-D-glucans.</text>
        <dbReference type="EC" id="3.2.1.39"/>
    </reaction>
</comment>
<comment type="function">
    <text evidence="16">Glucanases play a role in cell expansion during growth, in cell-cell fusion during mating, and in spore release during sporulation. This enzyme may be involved in beta-glucan degradation. Active on laminarin and lichenan.</text>
</comment>
<evidence type="ECO:0000256" key="14">
    <source>
        <dbReference type="ARBA" id="ARBA00023316"/>
    </source>
</evidence>
<dbReference type="Gene3D" id="3.20.20.80">
    <property type="entry name" value="Glycosidases"/>
    <property type="match status" value="1"/>
</dbReference>
<keyword evidence="11" id="KW-0472">Membrane</keyword>
<evidence type="ECO:0000256" key="11">
    <source>
        <dbReference type="ARBA" id="ARBA00023136"/>
    </source>
</evidence>
<keyword evidence="7" id="KW-0134">Cell wall</keyword>
<keyword evidence="15" id="KW-0624">Polysaccharide degradation</keyword>
<evidence type="ECO:0000256" key="9">
    <source>
        <dbReference type="ARBA" id="ARBA00022729"/>
    </source>
</evidence>
<name>A0ABP9Y2I4_9FUNG</name>
<evidence type="ECO:0000256" key="3">
    <source>
        <dbReference type="ARBA" id="ARBA00004401"/>
    </source>
</evidence>
<evidence type="ECO:0000256" key="10">
    <source>
        <dbReference type="ARBA" id="ARBA00022801"/>
    </source>
</evidence>
<evidence type="ECO:0000256" key="20">
    <source>
        <dbReference type="SAM" id="SignalP"/>
    </source>
</evidence>
<sequence>MLKQLALLLAIGASTISALVARDGPGNYFYGLNYGINPEACPSYEQLKSDFAKIKEYTNTVRTFSMGTCDEGQLALQAANELGMDIYLGMWIDSAATFDAELAALDKLVHNNQNFERVKAIIAGSEVLYRKNTDADTLAAYIHKVGLLARPKGIKVTTADVYYEFPPVVVAELDFLMMNAFPYWEGVTAPQGGTTLIDHFNSVVEGRALGKPVRISETGWPSDGGNFGASVASPENEKLYLSNVLCLTRQKGIDMIYFSAFDEPYKAGVESHWGIMHPNGTLKAPLSLQLLQNPSC</sequence>
<keyword evidence="13" id="KW-0119">Carbohydrate metabolism</keyword>
<accession>A0ABP9Y2I4</accession>
<dbReference type="EMBL" id="BAABUJ010000018">
    <property type="protein sequence ID" value="GAA5801189.1"/>
    <property type="molecule type" value="Genomic_DNA"/>
</dbReference>
<evidence type="ECO:0000256" key="16">
    <source>
        <dbReference type="ARBA" id="ARBA00037649"/>
    </source>
</evidence>
<dbReference type="PANTHER" id="PTHR16631">
    <property type="entry name" value="GLUCAN 1,3-BETA-GLUCOSIDASE"/>
    <property type="match status" value="1"/>
</dbReference>
<keyword evidence="12" id="KW-0325">Glycoprotein</keyword>
<dbReference type="InterPro" id="IPR050732">
    <property type="entry name" value="Beta-glucan_modifiers"/>
</dbReference>
<evidence type="ECO:0000256" key="19">
    <source>
        <dbReference type="RuleBase" id="RU004335"/>
    </source>
</evidence>
<evidence type="ECO:0000256" key="5">
    <source>
        <dbReference type="ARBA" id="ARBA00012780"/>
    </source>
</evidence>
<evidence type="ECO:0000256" key="18">
    <source>
        <dbReference type="ARBA" id="ARBA00043078"/>
    </source>
</evidence>